<evidence type="ECO:0000313" key="10">
    <source>
        <dbReference type="Proteomes" id="UP001437256"/>
    </source>
</evidence>
<feature type="region of interest" description="Disordered" evidence="5">
    <location>
        <begin position="70"/>
        <end position="105"/>
    </location>
</feature>
<keyword evidence="3" id="KW-0539">Nucleus</keyword>
<evidence type="ECO:0000259" key="7">
    <source>
        <dbReference type="Pfam" id="PF25481"/>
    </source>
</evidence>
<evidence type="ECO:0000256" key="4">
    <source>
        <dbReference type="SAM" id="Coils"/>
    </source>
</evidence>
<feature type="compositionally biased region" description="Pro residues" evidence="5">
    <location>
        <begin position="1907"/>
        <end position="1916"/>
    </location>
</feature>
<comment type="caution">
    <text evidence="9">The sequence shown here is derived from an EMBL/GenBank/DDBJ whole genome shotgun (WGS) entry which is preliminary data.</text>
</comment>
<dbReference type="Gene3D" id="1.10.287.1490">
    <property type="match status" value="2"/>
</dbReference>
<feature type="domain" description="Nucleoprotein TPR/MLP1-2" evidence="6">
    <location>
        <begin position="1066"/>
        <end position="1193"/>
    </location>
</feature>
<accession>A0ABR2ZAU3</accession>
<feature type="compositionally biased region" description="Low complexity" evidence="5">
    <location>
        <begin position="1893"/>
        <end position="1904"/>
    </location>
</feature>
<sequence length="1916" mass="214008">MVQTRGKGKAKETGGEGTPELEYPSFTVPLPEDLDLDSLSNVLPDDFDIHSPTPEAVAVLYELLVSQSSNLDATQRDLDEARAESEKKEVELDQALQDRETQSKDLETQLESVQEELKQVKKERDQLVSTQNELQTKVAALSSSQTSSTSEVQELKNRLDDAEREKRELLGIISRLKQEESQRDEEIQNLRTNLRDARQEHQTLEGQVREIRATETSSKFKLDTLSQQLELAKSEADRANTELVSKSEELAQYRRTKQAEIVTLQANLDAATQSNNSTQATLKALQSSHANQTHQLTQALTKVQDLTGQLAEQEATYSSEANALKRLVSMLEEREKQAREIVESIEQDWSGYGAKAESREAELQAELEREIKAREIAEVKVEKLEKVLEKMGRGELPLPGRESMSGTTEQGAMMGLSPTVAMASRVQKTGKGFTEVYAEYVKLQDDYTKKCAEYEHMDRTLGEVLAQIEERAPILAQQRVEYERLQAEASQLATQLSQALSERDAQSHLAQENAQKVIKSAKENQLLHQQLEDLGRQLRTLLKEIARRDDPNMPPDEELEAMVPPAEDVESVITNHLVLYRSIDNLQEQNQKLLKIVRELGQKMENEEQDYRETIDKEQAEAVKEAHEVMEHMAAQHELELKSKDATIKAYLRENDMLKIENRRLKAGNPEPVTASDIAGDSELAQELAETQSRFNAYRTEMGVDVGRYREDAASAQREAAALQAALAKANAKIDYLSDRHRMSQDEFTLHRQEFDELNKRNAHLFDQWTRADIERGRLTEDLRTASSRVEQLRNECSNLRAEKKIWEAVHSRLTEENKTLAMERSHLSDLMSNVQKMHNDLERSGDNDRRRLESQLQLVEGQTQDLRTQLLQERDSVRQITLQKDIELKELQTRLDKTTHDLSSTRESLVVAETTKTHQEERIRDLTKQLQGNEEKLSVYERRTGIVNTTTTVDQNLSKEQQLEAEVAELRSKLKVAELDLATARGHVQQFKEISQANESALESLNNTFDEFKASTEAQIARHESEYKALEQRLKEAQQELSEITNKHGELQKQLETERIAWANDKKTLEDTIVDLGTSEKMTENDRLSRENEIKAQEERRKTAEEKYSNEVVAHAESIKTIEQLRKQLGAVQATVREHQTAAETASAKLASSEGSWSSQREALDKEISELKSRNREINEQNQILHQHLDSVSSQAARIRQAADSEVAADGEGQAVDSDAKLSELRSVVAYLRKQKEIVDLQLELSKQENIRVKAQVDHLQQTLNETRQTLSEERERAVEAAASAVQHNELVERINQLNILRESNATLRADCEAQTKRAKELEAKLNVVSRKISPLEEANRVTKAELEARDAQVKRLEEENRRWQERNHQLLSKYDRTDPAELQALKDEIEQLKTLKTELESDLKQRQAEVDSHKKRMEALEQNLTTFKEKYQQNSNTFRSQMITLNNQKATLSAQNKDLENKVTALQKDIENLQTSQQAQQGSAKNEADQTVLTSLREERDRLLAEKATWAAANAPTGTTDEASQQAWENEKAELTKSRDNAQAALKEANEKTEKAIGVIRSNKTIYERHKGNWTAEKEKILKDQEEAIKAAVEKAKTEVQSLPQAEGSSPDVEALVKKHNEELTALEKRLTDKFKQDLEAAVAVARKEGSSSESTSDVQAAIDAAIAEHNKTREKDIEAAMERGRMEMNSKLKVKEGQFNRSQLRLRAFEAQVETWKKDGTIPPDTVIQIPAANATPAKPTGAAAAPPTSPATSSAPTTKPANGQVPQAKPAPRTAPTGSAALPRKPGNTSGAAATTPAAPVASTSGTAQPATAESIAPGAGRGRGVALGRGAAPGVAARTIGARGGAPIKRGAAPATAPPSGGVSIHGAAKRPAPDSPADDSLAKRLKPAPAAAGTTPVTLKRPPPQSGPAP</sequence>
<feature type="region of interest" description="Disordered" evidence="5">
    <location>
        <begin position="1740"/>
        <end position="1916"/>
    </location>
</feature>
<evidence type="ECO:0000259" key="8">
    <source>
        <dbReference type="Pfam" id="PF25785"/>
    </source>
</evidence>
<feature type="coiled-coil region" evidence="4">
    <location>
        <begin position="1244"/>
        <end position="1278"/>
    </location>
</feature>
<evidence type="ECO:0000256" key="3">
    <source>
        <dbReference type="ARBA" id="ARBA00023242"/>
    </source>
</evidence>
<dbReference type="Pfam" id="PF25785">
    <property type="entry name" value="TPR"/>
    <property type="match status" value="1"/>
</dbReference>
<dbReference type="PANTHER" id="PTHR18898:SF2">
    <property type="entry name" value="NUCLEOPROTEIN TPR"/>
    <property type="match status" value="1"/>
</dbReference>
<feature type="domain" description="Nucleoprotein TPR/MPL1" evidence="7">
    <location>
        <begin position="214"/>
        <end position="289"/>
    </location>
</feature>
<feature type="compositionally biased region" description="Low complexity" evidence="5">
    <location>
        <begin position="1856"/>
        <end position="1867"/>
    </location>
</feature>
<dbReference type="InterPro" id="IPR012929">
    <property type="entry name" value="Nucleoprot-TPR/MLP1-2_dom"/>
</dbReference>
<feature type="compositionally biased region" description="Low complexity" evidence="5">
    <location>
        <begin position="1833"/>
        <end position="1843"/>
    </location>
</feature>
<feature type="compositionally biased region" description="Basic and acidic residues" evidence="5">
    <location>
        <begin position="1082"/>
        <end position="1110"/>
    </location>
</feature>
<evidence type="ECO:0000313" key="9">
    <source>
        <dbReference type="EMBL" id="KAL0058021.1"/>
    </source>
</evidence>
<feature type="coiled-coil region" evidence="4">
    <location>
        <begin position="776"/>
        <end position="810"/>
    </location>
</feature>
<evidence type="ECO:0000256" key="2">
    <source>
        <dbReference type="ARBA" id="ARBA00023054"/>
    </source>
</evidence>
<keyword evidence="10" id="KW-1185">Reference proteome</keyword>
<feature type="coiled-coil region" evidence="4">
    <location>
        <begin position="1014"/>
        <end position="1055"/>
    </location>
</feature>
<feature type="coiled-coil region" evidence="4">
    <location>
        <begin position="1527"/>
        <end position="1557"/>
    </location>
</feature>
<evidence type="ECO:0000256" key="5">
    <source>
        <dbReference type="SAM" id="MobiDB-lite"/>
    </source>
</evidence>
<feature type="coiled-coil region" evidence="4">
    <location>
        <begin position="850"/>
        <end position="981"/>
    </location>
</feature>
<dbReference type="Proteomes" id="UP001437256">
    <property type="component" value="Unassembled WGS sequence"/>
</dbReference>
<feature type="compositionally biased region" description="Low complexity" evidence="5">
    <location>
        <begin position="1790"/>
        <end position="1812"/>
    </location>
</feature>
<dbReference type="EMBL" id="JBBXMP010000384">
    <property type="protein sequence ID" value="KAL0058021.1"/>
    <property type="molecule type" value="Genomic_DNA"/>
</dbReference>
<organism evidence="9 10">
    <name type="scientific">Marasmius tenuissimus</name>
    <dbReference type="NCBI Taxonomy" id="585030"/>
    <lineage>
        <taxon>Eukaryota</taxon>
        <taxon>Fungi</taxon>
        <taxon>Dikarya</taxon>
        <taxon>Basidiomycota</taxon>
        <taxon>Agaricomycotina</taxon>
        <taxon>Agaricomycetes</taxon>
        <taxon>Agaricomycetidae</taxon>
        <taxon>Agaricales</taxon>
        <taxon>Marasmiineae</taxon>
        <taxon>Marasmiaceae</taxon>
        <taxon>Marasmius</taxon>
    </lineage>
</organism>
<evidence type="ECO:0000259" key="6">
    <source>
        <dbReference type="Pfam" id="PF07926"/>
    </source>
</evidence>
<feature type="compositionally biased region" description="Basic and acidic residues" evidence="5">
    <location>
        <begin position="74"/>
        <end position="105"/>
    </location>
</feature>
<dbReference type="SUPFAM" id="SSF57997">
    <property type="entry name" value="Tropomyosin"/>
    <property type="match status" value="1"/>
</dbReference>
<evidence type="ECO:0000256" key="1">
    <source>
        <dbReference type="ARBA" id="ARBA00004123"/>
    </source>
</evidence>
<comment type="subcellular location">
    <subcellularLocation>
        <location evidence="1">Nucleus</location>
    </subcellularLocation>
</comment>
<name>A0ABR2ZAU3_9AGAR</name>
<feature type="coiled-coil region" evidence="4">
    <location>
        <begin position="1306"/>
        <end position="1478"/>
    </location>
</feature>
<reference evidence="9 10" key="1">
    <citation type="submission" date="2024-05" db="EMBL/GenBank/DDBJ databases">
        <title>A draft genome resource for the thread blight pathogen Marasmius tenuissimus strain MS-2.</title>
        <authorList>
            <person name="Yulfo-Soto G.E."/>
            <person name="Baruah I.K."/>
            <person name="Amoako-Attah I."/>
            <person name="Bukari Y."/>
            <person name="Meinhardt L.W."/>
            <person name="Bailey B.A."/>
            <person name="Cohen S.P."/>
        </authorList>
    </citation>
    <scope>NUCLEOTIDE SEQUENCE [LARGE SCALE GENOMIC DNA]</scope>
    <source>
        <strain evidence="9 10">MS-2</strain>
    </source>
</reference>
<dbReference type="Pfam" id="PF25481">
    <property type="entry name" value="Nucleoprot-TPR"/>
    <property type="match status" value="1"/>
</dbReference>
<feature type="domain" description="NUA/TPR/MLP1-2-like" evidence="8">
    <location>
        <begin position="510"/>
        <end position="609"/>
    </location>
</feature>
<feature type="coiled-coil region" evidence="4">
    <location>
        <begin position="706"/>
        <end position="740"/>
    </location>
</feature>
<proteinExistence type="predicted"/>
<feature type="coiled-coil region" evidence="4">
    <location>
        <begin position="583"/>
        <end position="654"/>
    </location>
</feature>
<feature type="coiled-coil region" evidence="4">
    <location>
        <begin position="475"/>
        <end position="544"/>
    </location>
</feature>
<dbReference type="PANTHER" id="PTHR18898">
    <property type="entry name" value="NUCLEOPROTEIN TPR-RELATED"/>
    <property type="match status" value="1"/>
</dbReference>
<dbReference type="Pfam" id="PF07926">
    <property type="entry name" value="TPR_MLP1_2"/>
    <property type="match status" value="1"/>
</dbReference>
<dbReference type="SUPFAM" id="SSF90257">
    <property type="entry name" value="Myosin rod fragments"/>
    <property type="match status" value="1"/>
</dbReference>
<feature type="coiled-coil region" evidence="4">
    <location>
        <begin position="296"/>
        <end position="387"/>
    </location>
</feature>
<protein>
    <submittedName>
        <fullName evidence="9">Protein mlp1</fullName>
    </submittedName>
</protein>
<gene>
    <name evidence="9" type="primary">MLP1</name>
    <name evidence="9" type="ORF">AAF712_015315</name>
</gene>
<dbReference type="InterPro" id="IPR057974">
    <property type="entry name" value="NUA/TPR/MLP1-2-like_dom"/>
</dbReference>
<feature type="region of interest" description="Disordered" evidence="5">
    <location>
        <begin position="1"/>
        <end position="29"/>
    </location>
</feature>
<keyword evidence="2 4" id="KW-0175">Coiled coil</keyword>
<feature type="compositionally biased region" description="Low complexity" evidence="5">
    <location>
        <begin position="1740"/>
        <end position="1766"/>
    </location>
</feature>
<feature type="region of interest" description="Disordered" evidence="5">
    <location>
        <begin position="1078"/>
        <end position="1110"/>
    </location>
</feature>
<dbReference type="InterPro" id="IPR057577">
    <property type="entry name" value="Nucleoprot-TPR/MLP1_dom"/>
</dbReference>